<protein>
    <submittedName>
        <fullName evidence="11">Putative Na(+)/H(+) antiporter</fullName>
    </submittedName>
</protein>
<evidence type="ECO:0000256" key="2">
    <source>
        <dbReference type="ARBA" id="ARBA00022448"/>
    </source>
</evidence>
<dbReference type="AlphaFoldDB" id="E6PZS0"/>
<feature type="transmembrane region" description="Helical" evidence="9">
    <location>
        <begin position="85"/>
        <end position="111"/>
    </location>
</feature>
<feature type="transmembrane region" description="Helical" evidence="9">
    <location>
        <begin position="280"/>
        <end position="298"/>
    </location>
</feature>
<dbReference type="GO" id="GO:0015297">
    <property type="term" value="F:antiporter activity"/>
    <property type="evidence" value="ECO:0007669"/>
    <property type="project" value="UniProtKB-KW"/>
</dbReference>
<dbReference type="GO" id="GO:0005886">
    <property type="term" value="C:plasma membrane"/>
    <property type="evidence" value="ECO:0007669"/>
    <property type="project" value="UniProtKB-SubCell"/>
</dbReference>
<keyword evidence="4" id="KW-1003">Cell membrane</keyword>
<keyword evidence="2" id="KW-0813">Transport</keyword>
<evidence type="ECO:0000256" key="3">
    <source>
        <dbReference type="ARBA" id="ARBA00022449"/>
    </source>
</evidence>
<feature type="transmembrane region" description="Helical" evidence="9">
    <location>
        <begin position="217"/>
        <end position="236"/>
    </location>
</feature>
<dbReference type="Gene3D" id="1.20.1530.20">
    <property type="match status" value="1"/>
</dbReference>
<comment type="caution">
    <text evidence="11">The sequence shown here is derived from an EMBL/GenBank/DDBJ whole genome shotgun (WGS) entry which is preliminary data.</text>
</comment>
<evidence type="ECO:0000256" key="8">
    <source>
        <dbReference type="ARBA" id="ARBA00023136"/>
    </source>
</evidence>
<feature type="transmembrane region" description="Helical" evidence="9">
    <location>
        <begin position="55"/>
        <end position="73"/>
    </location>
</feature>
<keyword evidence="8 9" id="KW-0472">Membrane</keyword>
<feature type="transmembrane region" description="Helical" evidence="9">
    <location>
        <begin position="242"/>
        <end position="260"/>
    </location>
</feature>
<dbReference type="GO" id="GO:1902600">
    <property type="term" value="P:proton transmembrane transport"/>
    <property type="evidence" value="ECO:0007669"/>
    <property type="project" value="InterPro"/>
</dbReference>
<feature type="transmembrane region" description="Helical" evidence="9">
    <location>
        <begin position="304"/>
        <end position="321"/>
    </location>
</feature>
<evidence type="ECO:0000256" key="4">
    <source>
        <dbReference type="ARBA" id="ARBA00022475"/>
    </source>
</evidence>
<evidence type="ECO:0000256" key="6">
    <source>
        <dbReference type="ARBA" id="ARBA00022989"/>
    </source>
</evidence>
<feature type="transmembrane region" description="Helical" evidence="9">
    <location>
        <begin position="117"/>
        <end position="139"/>
    </location>
</feature>
<accession>E6PZS0</accession>
<name>E6PZS0_9ZZZZ</name>
<gene>
    <name evidence="11" type="ORF">CARN3_0019</name>
</gene>
<keyword evidence="5 9" id="KW-0812">Transmembrane</keyword>
<keyword evidence="3" id="KW-0050">Antiport</keyword>
<comment type="subcellular location">
    <subcellularLocation>
        <location evidence="1">Cell membrane</location>
        <topology evidence="1">Multi-pass membrane protein</topology>
    </subcellularLocation>
</comment>
<keyword evidence="7" id="KW-0406">Ion transport</keyword>
<sequence length="429" mass="45522">MVPALVIAFIGALVFGAHLFVAMFSKTRVPDVLLLIVIGLFLGPVSHLVRPQQFGSVGPVFTTVTLVFLLFESGTELQLGTLRDVLHGSFLLSVLNFVATTAVVALAAWKIAHLSPVIAILLGAILGGTSPAVVIPIAAQLKMGRHSSAVLFLESAISDVISIVLALALLDGLHAGNISIGKIIGSLLGSFLLASVLGACGAIFWSNLLSRVRNLQNGMFTTAAFVFLIFGVAEVLGYSGAIAALVFGIGLGNVAWHGAILSKRFPSLAPVGLNHREKSFFAEIVFLLKTFFFVYIGLSIQFRNLSYIVFGLSITALLFVVRIPIARFGVNKSTPRKDAARMAAMAPKGLAAAVLASLPLQQGLPGGDFIQNTAYSVVLFSILLTSVLIFLQDRTFVGKLYRWFFTGFAPDPSVDDAQPALTNPNAAQK</sequence>
<keyword evidence="6 9" id="KW-1133">Transmembrane helix</keyword>
<feature type="domain" description="Cation/H+ exchanger transmembrane" evidence="10">
    <location>
        <begin position="17"/>
        <end position="388"/>
    </location>
</feature>
<proteinExistence type="predicted"/>
<feature type="transmembrane region" description="Helical" evidence="9">
    <location>
        <begin position="151"/>
        <end position="170"/>
    </location>
</feature>
<organism evidence="11">
    <name type="scientific">mine drainage metagenome</name>
    <dbReference type="NCBI Taxonomy" id="410659"/>
    <lineage>
        <taxon>unclassified sequences</taxon>
        <taxon>metagenomes</taxon>
        <taxon>ecological metagenomes</taxon>
    </lineage>
</organism>
<evidence type="ECO:0000259" key="10">
    <source>
        <dbReference type="Pfam" id="PF00999"/>
    </source>
</evidence>
<evidence type="ECO:0000256" key="1">
    <source>
        <dbReference type="ARBA" id="ARBA00004651"/>
    </source>
</evidence>
<evidence type="ECO:0000313" key="11">
    <source>
        <dbReference type="EMBL" id="CBI00429.1"/>
    </source>
</evidence>
<feature type="transmembrane region" description="Helical" evidence="9">
    <location>
        <begin position="6"/>
        <end position="25"/>
    </location>
</feature>
<dbReference type="InterPro" id="IPR038770">
    <property type="entry name" value="Na+/solute_symporter_sf"/>
</dbReference>
<dbReference type="Pfam" id="PF00999">
    <property type="entry name" value="Na_H_Exchanger"/>
    <property type="match status" value="1"/>
</dbReference>
<dbReference type="InterPro" id="IPR006153">
    <property type="entry name" value="Cation/H_exchanger_TM"/>
</dbReference>
<feature type="transmembrane region" description="Helical" evidence="9">
    <location>
        <begin position="182"/>
        <end position="205"/>
    </location>
</feature>
<evidence type="ECO:0000256" key="7">
    <source>
        <dbReference type="ARBA" id="ARBA00023065"/>
    </source>
</evidence>
<evidence type="ECO:0000256" key="5">
    <source>
        <dbReference type="ARBA" id="ARBA00022692"/>
    </source>
</evidence>
<dbReference type="PANTHER" id="PTHR32507:SF0">
    <property type="entry name" value="NA(+)_H(+) ANTIPORTER 2-RELATED"/>
    <property type="match status" value="1"/>
</dbReference>
<evidence type="ECO:0000256" key="9">
    <source>
        <dbReference type="SAM" id="Phobius"/>
    </source>
</evidence>
<dbReference type="EMBL" id="CABN01000136">
    <property type="protein sequence ID" value="CBI00429.1"/>
    <property type="molecule type" value="Genomic_DNA"/>
</dbReference>
<feature type="transmembrane region" description="Helical" evidence="9">
    <location>
        <begin position="32"/>
        <end position="49"/>
    </location>
</feature>
<dbReference type="PANTHER" id="PTHR32507">
    <property type="entry name" value="NA(+)/H(+) ANTIPORTER 1"/>
    <property type="match status" value="1"/>
</dbReference>
<feature type="transmembrane region" description="Helical" evidence="9">
    <location>
        <begin position="373"/>
        <end position="391"/>
    </location>
</feature>
<reference evidence="11" key="1">
    <citation type="submission" date="2009-10" db="EMBL/GenBank/DDBJ databases">
        <title>Diversity of trophic interactions inside an arsenic-rich microbial ecosystem.</title>
        <authorList>
            <person name="Bertin P.N."/>
            <person name="Heinrich-Salmeron A."/>
            <person name="Pelletier E."/>
            <person name="Goulhen-Chollet F."/>
            <person name="Arsene-Ploetze F."/>
            <person name="Gallien S."/>
            <person name="Calteau A."/>
            <person name="Vallenet D."/>
            <person name="Casiot C."/>
            <person name="Chane-Woon-Ming B."/>
            <person name="Giloteaux L."/>
            <person name="Barakat M."/>
            <person name="Bonnefoy V."/>
            <person name="Bruneel O."/>
            <person name="Chandler M."/>
            <person name="Cleiss J."/>
            <person name="Duran R."/>
            <person name="Elbaz-Poulichet F."/>
            <person name="Fonknechten N."/>
            <person name="Lauga B."/>
            <person name="Mornico D."/>
            <person name="Ortet P."/>
            <person name="Schaeffer C."/>
            <person name="Siguier P."/>
            <person name="Alexander Thil Smith A."/>
            <person name="Van Dorsselaer A."/>
            <person name="Weissenbach J."/>
            <person name="Medigue C."/>
            <person name="Le Paslier D."/>
        </authorList>
    </citation>
    <scope>NUCLEOTIDE SEQUENCE</scope>
</reference>